<gene>
    <name evidence="8" type="ORF">C8D99_11535</name>
</gene>
<dbReference type="InterPro" id="IPR005524">
    <property type="entry name" value="DUF318"/>
</dbReference>
<evidence type="ECO:0000256" key="4">
    <source>
        <dbReference type="ARBA" id="ARBA00022692"/>
    </source>
</evidence>
<proteinExistence type="inferred from homology"/>
<reference evidence="8 9" key="1">
    <citation type="submission" date="2019-03" db="EMBL/GenBank/DDBJ databases">
        <title>Genomic Encyclopedia of Type Strains, Phase IV (KMG-IV): sequencing the most valuable type-strain genomes for metagenomic binning, comparative biology and taxonomic classification.</title>
        <authorList>
            <person name="Goeker M."/>
        </authorList>
    </citation>
    <scope>NUCLEOTIDE SEQUENCE [LARGE SCALE GENOMIC DNA]</scope>
    <source>
        <strain evidence="8 9">DSM 25964</strain>
    </source>
</reference>
<evidence type="ECO:0000256" key="3">
    <source>
        <dbReference type="ARBA" id="ARBA00022475"/>
    </source>
</evidence>
<comment type="caution">
    <text evidence="8">The sequence shown here is derived from an EMBL/GenBank/DDBJ whole genome shotgun (WGS) entry which is preliminary data.</text>
</comment>
<dbReference type="OrthoDB" id="5465282at2"/>
<evidence type="ECO:0000256" key="6">
    <source>
        <dbReference type="ARBA" id="ARBA00023136"/>
    </source>
</evidence>
<dbReference type="AlphaFoldDB" id="A0A4R8M6Q8"/>
<keyword evidence="3" id="KW-1003">Cell membrane</keyword>
<evidence type="ECO:0000256" key="7">
    <source>
        <dbReference type="SAM" id="Phobius"/>
    </source>
</evidence>
<feature type="transmembrane region" description="Helical" evidence="7">
    <location>
        <begin position="35"/>
        <end position="57"/>
    </location>
</feature>
<dbReference type="GO" id="GO:0005886">
    <property type="term" value="C:plasma membrane"/>
    <property type="evidence" value="ECO:0007669"/>
    <property type="project" value="UniProtKB-SubCell"/>
</dbReference>
<dbReference type="Proteomes" id="UP000295066">
    <property type="component" value="Unassembled WGS sequence"/>
</dbReference>
<evidence type="ECO:0000256" key="5">
    <source>
        <dbReference type="ARBA" id="ARBA00022989"/>
    </source>
</evidence>
<evidence type="ECO:0000256" key="2">
    <source>
        <dbReference type="ARBA" id="ARBA00006386"/>
    </source>
</evidence>
<feature type="transmembrane region" description="Helical" evidence="7">
    <location>
        <begin position="69"/>
        <end position="92"/>
    </location>
</feature>
<comment type="similarity">
    <text evidence="2">Belongs to the UPF0718 family.</text>
</comment>
<protein>
    <submittedName>
        <fullName evidence="8">Putative permease</fullName>
    </submittedName>
</protein>
<comment type="subcellular location">
    <subcellularLocation>
        <location evidence="1">Cell membrane</location>
        <topology evidence="1">Multi-pass membrane protein</topology>
    </subcellularLocation>
</comment>
<sequence length="161" mass="17188">MTWFLYLAAGVSLAVSAAASREKTKKALKKAWNSFMNVLPALAAMLFLVSISIALLPERVIAALIGEESGFFGQVLASLIGSITLIPAFVAFPMAKVLLEHGAGAAQMAVFVSTLMMVGVATAPLEASFFGWKATLLRNGMAYFYSFVVGYVVWLAVTAWI</sequence>
<feature type="transmembrane region" description="Helical" evidence="7">
    <location>
        <begin position="142"/>
        <end position="160"/>
    </location>
</feature>
<evidence type="ECO:0000313" key="8">
    <source>
        <dbReference type="EMBL" id="TDY58017.1"/>
    </source>
</evidence>
<organism evidence="8 9">
    <name type="scientific">Aminivibrio pyruvatiphilus</name>
    <dbReference type="NCBI Taxonomy" id="1005740"/>
    <lineage>
        <taxon>Bacteria</taxon>
        <taxon>Thermotogati</taxon>
        <taxon>Synergistota</taxon>
        <taxon>Synergistia</taxon>
        <taxon>Synergistales</taxon>
        <taxon>Aminobacteriaceae</taxon>
        <taxon>Aminivibrio</taxon>
    </lineage>
</organism>
<accession>A0A4R8M6Q8</accession>
<keyword evidence="6 7" id="KW-0472">Membrane</keyword>
<dbReference type="Pfam" id="PF03773">
    <property type="entry name" value="ArsP_1"/>
    <property type="match status" value="1"/>
</dbReference>
<keyword evidence="4 7" id="KW-0812">Transmembrane</keyword>
<keyword evidence="5 7" id="KW-1133">Transmembrane helix</keyword>
<evidence type="ECO:0000256" key="1">
    <source>
        <dbReference type="ARBA" id="ARBA00004651"/>
    </source>
</evidence>
<name>A0A4R8M6Q8_9BACT</name>
<feature type="transmembrane region" description="Helical" evidence="7">
    <location>
        <begin position="104"/>
        <end position="130"/>
    </location>
</feature>
<keyword evidence="9" id="KW-1185">Reference proteome</keyword>
<dbReference type="EMBL" id="SORI01000015">
    <property type="protein sequence ID" value="TDY58017.1"/>
    <property type="molecule type" value="Genomic_DNA"/>
</dbReference>
<evidence type="ECO:0000313" key="9">
    <source>
        <dbReference type="Proteomes" id="UP000295066"/>
    </source>
</evidence>